<evidence type="ECO:0000313" key="3">
    <source>
        <dbReference type="Proteomes" id="UP000011115"/>
    </source>
</evidence>
<sequence length="177" mass="20582">MHLTRPRRDIFWGTDSEGHLVLSDDAELWEILCTISGRMNESLIVLRAANQRMSYYFVLVMDCFLFLFLLEDSMILLQDSMKNFCCGTRPQENQYYSPSRISKQMVQALYWHVSDDSPIVRRLCLRGLVQVLESSSRDAVEPILLDLSIRLRNLQCCRLCCSDSSKMPMSVCRILQK</sequence>
<name>M1AUR9_SOLTU</name>
<dbReference type="Gramene" id="PGSC0003DMT400030773">
    <property type="protein sequence ID" value="PGSC0003DMT400030773"/>
    <property type="gene ID" value="PGSC0003DMG400011788"/>
</dbReference>
<proteinExistence type="predicted"/>
<reference evidence="2" key="2">
    <citation type="submission" date="2015-06" db="UniProtKB">
        <authorList>
            <consortium name="EnsemblPlants"/>
        </authorList>
    </citation>
    <scope>IDENTIFICATION</scope>
    <source>
        <strain evidence="2">DM1-3 516 R44</strain>
    </source>
</reference>
<dbReference type="InParanoid" id="M1AUR9"/>
<dbReference type="eggNOG" id="KOG2032">
    <property type="taxonomic scope" value="Eukaryota"/>
</dbReference>
<evidence type="ECO:0000256" key="1">
    <source>
        <dbReference type="SAM" id="Phobius"/>
    </source>
</evidence>
<evidence type="ECO:0000313" key="2">
    <source>
        <dbReference type="EnsemblPlants" id="PGSC0003DMT400030773"/>
    </source>
</evidence>
<protein>
    <submittedName>
        <fullName evidence="2">Uncharacterized protein</fullName>
    </submittedName>
</protein>
<dbReference type="STRING" id="4113.M1AUR9"/>
<keyword evidence="1" id="KW-0812">Transmembrane</keyword>
<dbReference type="PaxDb" id="4113-PGSC0003DMT400030773"/>
<dbReference type="EnsemblPlants" id="PGSC0003DMT400030773">
    <property type="protein sequence ID" value="PGSC0003DMT400030773"/>
    <property type="gene ID" value="PGSC0003DMG400011788"/>
</dbReference>
<organism evidence="2 3">
    <name type="scientific">Solanum tuberosum</name>
    <name type="common">Potato</name>
    <dbReference type="NCBI Taxonomy" id="4113"/>
    <lineage>
        <taxon>Eukaryota</taxon>
        <taxon>Viridiplantae</taxon>
        <taxon>Streptophyta</taxon>
        <taxon>Embryophyta</taxon>
        <taxon>Tracheophyta</taxon>
        <taxon>Spermatophyta</taxon>
        <taxon>Magnoliopsida</taxon>
        <taxon>eudicotyledons</taxon>
        <taxon>Gunneridae</taxon>
        <taxon>Pentapetalae</taxon>
        <taxon>asterids</taxon>
        <taxon>lamiids</taxon>
        <taxon>Solanales</taxon>
        <taxon>Solanaceae</taxon>
        <taxon>Solanoideae</taxon>
        <taxon>Solaneae</taxon>
        <taxon>Solanum</taxon>
    </lineage>
</organism>
<dbReference type="AlphaFoldDB" id="M1AUR9"/>
<accession>M1AUR9</accession>
<keyword evidence="1" id="KW-1133">Transmembrane helix</keyword>
<dbReference type="HOGENOM" id="CLU_1520454_0_0_1"/>
<dbReference type="Proteomes" id="UP000011115">
    <property type="component" value="Unassembled WGS sequence"/>
</dbReference>
<feature type="transmembrane region" description="Helical" evidence="1">
    <location>
        <begin position="55"/>
        <end position="77"/>
    </location>
</feature>
<reference evidence="3" key="1">
    <citation type="journal article" date="2011" name="Nature">
        <title>Genome sequence and analysis of the tuber crop potato.</title>
        <authorList>
            <consortium name="The Potato Genome Sequencing Consortium"/>
        </authorList>
    </citation>
    <scope>NUCLEOTIDE SEQUENCE [LARGE SCALE GENOMIC DNA]</scope>
    <source>
        <strain evidence="3">cv. DM1-3 516 R44</strain>
    </source>
</reference>
<keyword evidence="1" id="KW-0472">Membrane</keyword>
<keyword evidence="3" id="KW-1185">Reference proteome</keyword>